<keyword evidence="3" id="KW-1185">Reference proteome</keyword>
<reference evidence="2" key="1">
    <citation type="submission" date="2022-12" db="EMBL/GenBank/DDBJ databases">
        <title>Draft genome assemblies for two species of Escallonia (Escalloniales).</title>
        <authorList>
            <person name="Chanderbali A."/>
            <person name="Dervinis C."/>
            <person name="Anghel I."/>
            <person name="Soltis D."/>
            <person name="Soltis P."/>
            <person name="Zapata F."/>
        </authorList>
    </citation>
    <scope>NUCLEOTIDE SEQUENCE</scope>
    <source>
        <strain evidence="2">UCBG92.1500</strain>
        <tissue evidence="2">Leaf</tissue>
    </source>
</reference>
<gene>
    <name evidence="2" type="ORF">RJ640_025104</name>
</gene>
<feature type="region of interest" description="Disordered" evidence="1">
    <location>
        <begin position="49"/>
        <end position="91"/>
    </location>
</feature>
<dbReference type="Proteomes" id="UP001187471">
    <property type="component" value="Unassembled WGS sequence"/>
</dbReference>
<dbReference type="GO" id="GO:0032934">
    <property type="term" value="F:sterol binding"/>
    <property type="evidence" value="ECO:0007669"/>
    <property type="project" value="TreeGrafter"/>
</dbReference>
<dbReference type="PANTHER" id="PTHR10972:SF96">
    <property type="entry name" value="OXYSTEROL-BINDING PROTEIN-RELATED PROTEIN 1A-RELATED"/>
    <property type="match status" value="1"/>
</dbReference>
<dbReference type="InterPro" id="IPR037239">
    <property type="entry name" value="OSBP_sf"/>
</dbReference>
<accession>A0AA88UDY2</accession>
<dbReference type="EMBL" id="JAVXUO010001574">
    <property type="protein sequence ID" value="KAK2980955.1"/>
    <property type="molecule type" value="Genomic_DNA"/>
</dbReference>
<dbReference type="Pfam" id="PF01237">
    <property type="entry name" value="Oxysterol_BP"/>
    <property type="match status" value="1"/>
</dbReference>
<comment type="caution">
    <text evidence="2">The sequence shown here is derived from an EMBL/GenBank/DDBJ whole genome shotgun (WGS) entry which is preliminary data.</text>
</comment>
<dbReference type="SUPFAM" id="SSF144000">
    <property type="entry name" value="Oxysterol-binding protein-like"/>
    <property type="match status" value="1"/>
</dbReference>
<protein>
    <submittedName>
        <fullName evidence="2">Uncharacterized protein</fullName>
    </submittedName>
</protein>
<dbReference type="PANTHER" id="PTHR10972">
    <property type="entry name" value="OXYSTEROL-BINDING PROTEIN-RELATED"/>
    <property type="match status" value="1"/>
</dbReference>
<evidence type="ECO:0000256" key="1">
    <source>
        <dbReference type="SAM" id="MobiDB-lite"/>
    </source>
</evidence>
<proteinExistence type="predicted"/>
<dbReference type="GO" id="GO:0005829">
    <property type="term" value="C:cytosol"/>
    <property type="evidence" value="ECO:0007669"/>
    <property type="project" value="TreeGrafter"/>
</dbReference>
<feature type="compositionally biased region" description="Basic and acidic residues" evidence="1">
    <location>
        <begin position="62"/>
        <end position="91"/>
    </location>
</feature>
<organism evidence="2 3">
    <name type="scientific">Escallonia rubra</name>
    <dbReference type="NCBI Taxonomy" id="112253"/>
    <lineage>
        <taxon>Eukaryota</taxon>
        <taxon>Viridiplantae</taxon>
        <taxon>Streptophyta</taxon>
        <taxon>Embryophyta</taxon>
        <taxon>Tracheophyta</taxon>
        <taxon>Spermatophyta</taxon>
        <taxon>Magnoliopsida</taxon>
        <taxon>eudicotyledons</taxon>
        <taxon>Gunneridae</taxon>
        <taxon>Pentapetalae</taxon>
        <taxon>asterids</taxon>
        <taxon>campanulids</taxon>
        <taxon>Escalloniales</taxon>
        <taxon>Escalloniaceae</taxon>
        <taxon>Escallonia</taxon>
    </lineage>
</organism>
<dbReference type="InterPro" id="IPR000648">
    <property type="entry name" value="Oxysterol-bd"/>
</dbReference>
<evidence type="ECO:0000313" key="2">
    <source>
        <dbReference type="EMBL" id="KAK2980955.1"/>
    </source>
</evidence>
<dbReference type="AlphaFoldDB" id="A0AA88UDY2"/>
<dbReference type="GO" id="GO:0016020">
    <property type="term" value="C:membrane"/>
    <property type="evidence" value="ECO:0007669"/>
    <property type="project" value="TreeGrafter"/>
</dbReference>
<sequence length="91" mass="10886">MAGTNWKVEAYIDCKRKIHVHEEGMRVFDAGEGRREAQHDEEEFHFSLLEFETQEKLPPTDSRLRPDQRGLENGKYKMANAEKLRREQRQR</sequence>
<name>A0AA88UDY2_9ASTE</name>
<evidence type="ECO:0000313" key="3">
    <source>
        <dbReference type="Proteomes" id="UP001187471"/>
    </source>
</evidence>